<comment type="caution">
    <text evidence="7">The sequence shown here is derived from an EMBL/GenBank/DDBJ whole genome shotgun (WGS) entry which is preliminary data.</text>
</comment>
<proteinExistence type="predicted"/>
<feature type="transmembrane region" description="Helical" evidence="5">
    <location>
        <begin position="20"/>
        <end position="37"/>
    </location>
</feature>
<evidence type="ECO:0000256" key="4">
    <source>
        <dbReference type="ARBA" id="ARBA00023136"/>
    </source>
</evidence>
<accession>A0ABW6S243</accession>
<dbReference type="EMBL" id="JBIAQY010000005">
    <property type="protein sequence ID" value="MFF3569663.1"/>
    <property type="molecule type" value="Genomic_DNA"/>
</dbReference>
<keyword evidence="3 5" id="KW-1133">Transmembrane helix</keyword>
<dbReference type="RefSeq" id="WP_051192701.1">
    <property type="nucleotide sequence ID" value="NZ_JBIAQY010000005.1"/>
</dbReference>
<evidence type="ECO:0000313" key="8">
    <source>
        <dbReference type="Proteomes" id="UP001601992"/>
    </source>
</evidence>
<organism evidence="7 8">
    <name type="scientific">Nocardia jiangxiensis</name>
    <dbReference type="NCBI Taxonomy" id="282685"/>
    <lineage>
        <taxon>Bacteria</taxon>
        <taxon>Bacillati</taxon>
        <taxon>Actinomycetota</taxon>
        <taxon>Actinomycetes</taxon>
        <taxon>Mycobacteriales</taxon>
        <taxon>Nocardiaceae</taxon>
        <taxon>Nocardia</taxon>
    </lineage>
</organism>
<name>A0ABW6S243_9NOCA</name>
<evidence type="ECO:0000256" key="3">
    <source>
        <dbReference type="ARBA" id="ARBA00022989"/>
    </source>
</evidence>
<sequence length="103" mass="10916">MTPDTGMARERTALSWRRTAVASMATAALFVNHAVVSGWRHSAAAPLVAALMLIVLATMSFQRSRALHHGELGRSRIEVTLTATVVVLVCAVALLIGLSGPPR</sequence>
<feature type="transmembrane region" description="Helical" evidence="5">
    <location>
        <begin position="43"/>
        <end position="61"/>
    </location>
</feature>
<gene>
    <name evidence="7" type="ORF">ACFYXQ_17980</name>
</gene>
<feature type="transmembrane region" description="Helical" evidence="5">
    <location>
        <begin position="81"/>
        <end position="100"/>
    </location>
</feature>
<comment type="subcellular location">
    <subcellularLocation>
        <location evidence="1">Endomembrane system</location>
        <topology evidence="1">Multi-pass membrane protein</topology>
    </subcellularLocation>
</comment>
<evidence type="ECO:0000259" key="6">
    <source>
        <dbReference type="Pfam" id="PF02656"/>
    </source>
</evidence>
<evidence type="ECO:0000313" key="7">
    <source>
        <dbReference type="EMBL" id="MFF3569663.1"/>
    </source>
</evidence>
<evidence type="ECO:0000256" key="1">
    <source>
        <dbReference type="ARBA" id="ARBA00004127"/>
    </source>
</evidence>
<dbReference type="Pfam" id="PF02656">
    <property type="entry name" value="DUF202"/>
    <property type="match status" value="1"/>
</dbReference>
<keyword evidence="2 5" id="KW-0812">Transmembrane</keyword>
<dbReference type="InterPro" id="IPR003807">
    <property type="entry name" value="DUF202"/>
</dbReference>
<protein>
    <submittedName>
        <fullName evidence="7">DUF202 domain-containing protein</fullName>
    </submittedName>
</protein>
<evidence type="ECO:0000256" key="2">
    <source>
        <dbReference type="ARBA" id="ARBA00022692"/>
    </source>
</evidence>
<keyword evidence="4 5" id="KW-0472">Membrane</keyword>
<feature type="domain" description="DUF202" evidence="6">
    <location>
        <begin position="4"/>
        <end position="65"/>
    </location>
</feature>
<keyword evidence="8" id="KW-1185">Reference proteome</keyword>
<dbReference type="Proteomes" id="UP001601992">
    <property type="component" value="Unassembled WGS sequence"/>
</dbReference>
<evidence type="ECO:0000256" key="5">
    <source>
        <dbReference type="SAM" id="Phobius"/>
    </source>
</evidence>
<reference evidence="7 8" key="1">
    <citation type="submission" date="2024-10" db="EMBL/GenBank/DDBJ databases">
        <title>The Natural Products Discovery Center: Release of the First 8490 Sequenced Strains for Exploring Actinobacteria Biosynthetic Diversity.</title>
        <authorList>
            <person name="Kalkreuter E."/>
            <person name="Kautsar S.A."/>
            <person name="Yang D."/>
            <person name="Bader C.D."/>
            <person name="Teijaro C.N."/>
            <person name="Fluegel L."/>
            <person name="Davis C.M."/>
            <person name="Simpson J.R."/>
            <person name="Lauterbach L."/>
            <person name="Steele A.D."/>
            <person name="Gui C."/>
            <person name="Meng S."/>
            <person name="Li G."/>
            <person name="Viehrig K."/>
            <person name="Ye F."/>
            <person name="Su P."/>
            <person name="Kiefer A.F."/>
            <person name="Nichols A."/>
            <person name="Cepeda A.J."/>
            <person name="Yan W."/>
            <person name="Fan B."/>
            <person name="Jiang Y."/>
            <person name="Adhikari A."/>
            <person name="Zheng C.-J."/>
            <person name="Schuster L."/>
            <person name="Cowan T.M."/>
            <person name="Smanski M.J."/>
            <person name="Chevrette M.G."/>
            <person name="De Carvalho L.P.S."/>
            <person name="Shen B."/>
        </authorList>
    </citation>
    <scope>NUCLEOTIDE SEQUENCE [LARGE SCALE GENOMIC DNA]</scope>
    <source>
        <strain evidence="7 8">NPDC002593</strain>
    </source>
</reference>